<evidence type="ECO:0000313" key="3">
    <source>
        <dbReference type="EMBL" id="ABE61672.1"/>
    </source>
</evidence>
<dbReference type="KEGG" id="nha:Nham_0794"/>
<proteinExistence type="predicted"/>
<reference evidence="3 4" key="1">
    <citation type="submission" date="2006-03" db="EMBL/GenBank/DDBJ databases">
        <title>Complete sequence of chromosome of Nitrobacter hamburgensis X14.</title>
        <authorList>
            <consortium name="US DOE Joint Genome Institute"/>
            <person name="Copeland A."/>
            <person name="Lucas S."/>
            <person name="Lapidus A."/>
            <person name="Barry K."/>
            <person name="Detter J.C."/>
            <person name="Glavina del Rio T."/>
            <person name="Hammon N."/>
            <person name="Israni S."/>
            <person name="Dalin E."/>
            <person name="Tice H."/>
            <person name="Pitluck S."/>
            <person name="Chain P."/>
            <person name="Malfatti S."/>
            <person name="Shin M."/>
            <person name="Vergez L."/>
            <person name="Schmutz J."/>
            <person name="Larimer F."/>
            <person name="Land M."/>
            <person name="Hauser L."/>
            <person name="Kyrpides N."/>
            <person name="Ivanova N."/>
            <person name="Ward B."/>
            <person name="Arp D."/>
            <person name="Klotz M."/>
            <person name="Stein L."/>
            <person name="O'Mullan G."/>
            <person name="Starkenburg S."/>
            <person name="Sayavedra L."/>
            <person name="Poret-Peterson A.T."/>
            <person name="Gentry M.E."/>
            <person name="Bruce D."/>
            <person name="Richardson P."/>
        </authorList>
    </citation>
    <scope>NUCLEOTIDE SEQUENCE [LARGE SCALE GENOMIC DNA]</scope>
    <source>
        <strain evidence="4">DSM 10229 / NCIMB 13809 / X14</strain>
    </source>
</reference>
<keyword evidence="1" id="KW-1133">Transmembrane helix</keyword>
<dbReference type="InterPro" id="IPR045535">
    <property type="entry name" value="ThsA_Macro"/>
</dbReference>
<dbReference type="RefSeq" id="WP_011509373.1">
    <property type="nucleotide sequence ID" value="NC_007964.1"/>
</dbReference>
<feature type="transmembrane region" description="Helical" evidence="1">
    <location>
        <begin position="107"/>
        <end position="126"/>
    </location>
</feature>
<evidence type="ECO:0000313" key="4">
    <source>
        <dbReference type="Proteomes" id="UP000001953"/>
    </source>
</evidence>
<accession>Q1QQ25</accession>
<dbReference type="EMBL" id="CP000319">
    <property type="protein sequence ID" value="ABE61672.1"/>
    <property type="molecule type" value="Genomic_DNA"/>
</dbReference>
<feature type="transmembrane region" description="Helical" evidence="1">
    <location>
        <begin position="138"/>
        <end position="156"/>
    </location>
</feature>
<keyword evidence="4" id="KW-1185">Reference proteome</keyword>
<dbReference type="STRING" id="323097.Nham_0794"/>
<organism evidence="3 4">
    <name type="scientific">Nitrobacter hamburgensis (strain DSM 10229 / NCIMB 13809 / X14)</name>
    <dbReference type="NCBI Taxonomy" id="323097"/>
    <lineage>
        <taxon>Bacteria</taxon>
        <taxon>Pseudomonadati</taxon>
        <taxon>Pseudomonadota</taxon>
        <taxon>Alphaproteobacteria</taxon>
        <taxon>Hyphomicrobiales</taxon>
        <taxon>Nitrobacteraceae</taxon>
        <taxon>Nitrobacter</taxon>
    </lineage>
</organism>
<dbReference type="HOGENOM" id="CLU_063659_0_0_5"/>
<dbReference type="Proteomes" id="UP000001953">
    <property type="component" value="Chromosome"/>
</dbReference>
<evidence type="ECO:0000259" key="2">
    <source>
        <dbReference type="Pfam" id="PF20016"/>
    </source>
</evidence>
<evidence type="ECO:0000256" key="1">
    <source>
        <dbReference type="SAM" id="Phobius"/>
    </source>
</evidence>
<dbReference type="Pfam" id="PF20016">
    <property type="entry name" value="ThsA_Macro"/>
    <property type="match status" value="1"/>
</dbReference>
<name>Q1QQ25_NITHX</name>
<keyword evidence="1" id="KW-0812">Transmembrane</keyword>
<gene>
    <name evidence="3" type="ordered locus">Nham_0794</name>
</gene>
<dbReference type="AlphaFoldDB" id="Q1QQ25"/>
<keyword evidence="1" id="KW-0472">Membrane</keyword>
<feature type="domain" description="Thoeris protein ThsA Macro" evidence="2">
    <location>
        <begin position="172"/>
        <end position="349"/>
    </location>
</feature>
<sequence>MIVSRLAEFSEPLAERGFVAKMQHSCRYRGNIADQASTVIGSCKSATMQVVRGFEFHRFRRSLWMCRHNPLLQKAVPANLAVDMATHLIKSLTVGFLRRWKAGLTRAFGVAGAIWLVTEIVTRVSSSANDWLTANGDVYLGGVLLAGAMWFVAYSYEQRKVKFRVPTTNSYITIKFGNLFEERSDWLIGVNEFFDGRLGQVIAKTSVHGQFITNVFHGDETRFREAVTAALAGVPCTSTARMNLPADSYEIGTTAVVANGSQKAFLVAMSRTDLVTHKAGSTVPMLFEAMKGALESVKNYGNGEPLALPLIGNGLSSVNLEPQHLLRLITLALVDFGRKVSLPKQVTIVAPEGCFEQLDIREIKRDWMKR</sequence>
<protein>
    <recommendedName>
        <fullName evidence="2">Thoeris protein ThsA Macro domain-containing protein</fullName>
    </recommendedName>
</protein>
<dbReference type="eggNOG" id="ENOG502Z81N">
    <property type="taxonomic scope" value="Bacteria"/>
</dbReference>